<keyword evidence="3" id="KW-1185">Reference proteome</keyword>
<evidence type="ECO:0000313" key="3">
    <source>
        <dbReference type="Proteomes" id="UP000604825"/>
    </source>
</evidence>
<comment type="caution">
    <text evidence="2">The sequence shown here is derived from an EMBL/GenBank/DDBJ whole genome shotgun (WGS) entry which is preliminary data.</text>
</comment>
<dbReference type="Proteomes" id="UP000604825">
    <property type="component" value="Unassembled WGS sequence"/>
</dbReference>
<organism evidence="2 3">
    <name type="scientific">Miscanthus lutarioriparius</name>
    <dbReference type="NCBI Taxonomy" id="422564"/>
    <lineage>
        <taxon>Eukaryota</taxon>
        <taxon>Viridiplantae</taxon>
        <taxon>Streptophyta</taxon>
        <taxon>Embryophyta</taxon>
        <taxon>Tracheophyta</taxon>
        <taxon>Spermatophyta</taxon>
        <taxon>Magnoliopsida</taxon>
        <taxon>Liliopsida</taxon>
        <taxon>Poales</taxon>
        <taxon>Poaceae</taxon>
        <taxon>PACMAD clade</taxon>
        <taxon>Panicoideae</taxon>
        <taxon>Andropogonodae</taxon>
        <taxon>Andropogoneae</taxon>
        <taxon>Saccharinae</taxon>
        <taxon>Miscanthus</taxon>
    </lineage>
</organism>
<feature type="region of interest" description="Disordered" evidence="1">
    <location>
        <begin position="240"/>
        <end position="289"/>
    </location>
</feature>
<feature type="region of interest" description="Disordered" evidence="1">
    <location>
        <begin position="1"/>
        <end position="169"/>
    </location>
</feature>
<dbReference type="EMBL" id="CAJGYO010000012">
    <property type="protein sequence ID" value="CAD6264207.1"/>
    <property type="molecule type" value="Genomic_DNA"/>
</dbReference>
<feature type="compositionally biased region" description="Basic and acidic residues" evidence="1">
    <location>
        <begin position="569"/>
        <end position="593"/>
    </location>
</feature>
<evidence type="ECO:0008006" key="4">
    <source>
        <dbReference type="Google" id="ProtNLM"/>
    </source>
</evidence>
<sequence>MSGAAPDTACRKRLRSHDSTMMKIQSDDNEEGKKMSGGGSEVKNRKTSIAAFLEKGKQKEGRTNSNKNMMADDQEKEERIIWNGHNKVKSTKEESTASLEKMKKKQKLCNANTKKKMQIDDNDEGKNRHSGNHKLMNRKESPTLCEKEKNKEKLNKTHKEKMWAADRKERKILSRHNSIIKSGEVSTAFFGKEKKGKRLNKTNNEELQSNGDEENAPFTLAVKEKRMRLSESTEAMMCHDKPNRRSLPSIVSKEKKIDTSSGSKYKKRKRDHTLPKKGKRSDNKIHSGRVQEKKICGAGKEKNKHTSFAFFKIIYSSFEEFLLIPPAVARNLADLTNHHVYLEDSEKRRSEVGLSVMDRVVRMFHGGLVNNNGEFEGMEDECGGIGMRIRGRFDSGGARAHYALMELASEFDWQTYKEVLGACQVKLPEVVVEWHGMDSLHVGVRASVPVEEEPVQHLTQEAPCNEPVGWVGAEEHVGVRASVLVEDEPVEHLTQEGLCNEPVGCVGAEDDAPSAGGCDGGVGYDLAVVNNDFDDATFEEEAAEQAEEHRMENEVWSDSDREEDGTGDDTSRADENDGHGQQQEHVEDAKGQDREEYVDYGGWQSAYTAQELRTLTAVHVHLPEVPLFVDVSLADAAVCDSGLLTSNDEPTTESAIIRKGMRFPTLEALKLWLQDYAVRHHRPFTVVHSQRSTRYTVMCQMGCGWVYGPVMHLEMECHGR</sequence>
<protein>
    <recommendedName>
        <fullName evidence="4">Transposase MuDR plant domain-containing protein</fullName>
    </recommendedName>
</protein>
<feature type="compositionally biased region" description="Basic and acidic residues" evidence="1">
    <location>
        <begin position="137"/>
        <end position="169"/>
    </location>
</feature>
<feature type="compositionally biased region" description="Basic and acidic residues" evidence="1">
    <location>
        <begin position="280"/>
        <end position="289"/>
    </location>
</feature>
<name>A0A811R218_9POAL</name>
<evidence type="ECO:0000313" key="2">
    <source>
        <dbReference type="EMBL" id="CAD6264207.1"/>
    </source>
</evidence>
<feature type="compositionally biased region" description="Acidic residues" evidence="1">
    <location>
        <begin position="555"/>
        <end position="567"/>
    </location>
</feature>
<feature type="compositionally biased region" description="Basic residues" evidence="1">
    <location>
        <begin position="264"/>
        <end position="279"/>
    </location>
</feature>
<gene>
    <name evidence="2" type="ORF">NCGR_LOCUS47512</name>
</gene>
<accession>A0A811R218</accession>
<reference evidence="2" key="1">
    <citation type="submission" date="2020-10" db="EMBL/GenBank/DDBJ databases">
        <authorList>
            <person name="Han B."/>
            <person name="Lu T."/>
            <person name="Zhao Q."/>
            <person name="Huang X."/>
            <person name="Zhao Y."/>
        </authorList>
    </citation>
    <scope>NUCLEOTIDE SEQUENCE</scope>
</reference>
<dbReference type="OrthoDB" id="693938at2759"/>
<dbReference type="AlphaFoldDB" id="A0A811R218"/>
<evidence type="ECO:0000256" key="1">
    <source>
        <dbReference type="SAM" id="MobiDB-lite"/>
    </source>
</evidence>
<proteinExistence type="predicted"/>
<feature type="region of interest" description="Disordered" evidence="1">
    <location>
        <begin position="540"/>
        <end position="593"/>
    </location>
</feature>